<dbReference type="SUPFAM" id="SSF54197">
    <property type="entry name" value="HIT-like"/>
    <property type="match status" value="1"/>
</dbReference>
<protein>
    <recommendedName>
        <fullName evidence="3">HIT-like domain-containing protein</fullName>
    </recommendedName>
</protein>
<evidence type="ECO:0000313" key="2">
    <source>
        <dbReference type="Proteomes" id="UP001151582"/>
    </source>
</evidence>
<reference evidence="1" key="1">
    <citation type="submission" date="2022-07" db="EMBL/GenBank/DDBJ databases">
        <title>Phylogenomic reconstructions and comparative analyses of Kickxellomycotina fungi.</title>
        <authorList>
            <person name="Reynolds N.K."/>
            <person name="Stajich J.E."/>
            <person name="Barry K."/>
            <person name="Grigoriev I.V."/>
            <person name="Crous P."/>
            <person name="Smith M.E."/>
        </authorList>
    </citation>
    <scope>NUCLEOTIDE SEQUENCE</scope>
    <source>
        <strain evidence="1">RSA 567</strain>
    </source>
</reference>
<dbReference type="Gene3D" id="3.30.428.10">
    <property type="entry name" value="HIT-like"/>
    <property type="match status" value="1"/>
</dbReference>
<organism evidence="1 2">
    <name type="scientific">Dimargaris verticillata</name>
    <dbReference type="NCBI Taxonomy" id="2761393"/>
    <lineage>
        <taxon>Eukaryota</taxon>
        <taxon>Fungi</taxon>
        <taxon>Fungi incertae sedis</taxon>
        <taxon>Zoopagomycota</taxon>
        <taxon>Kickxellomycotina</taxon>
        <taxon>Dimargaritomycetes</taxon>
        <taxon>Dimargaritales</taxon>
        <taxon>Dimargaritaceae</taxon>
        <taxon>Dimargaris</taxon>
    </lineage>
</organism>
<dbReference type="Pfam" id="PF11969">
    <property type="entry name" value="DcpS_C"/>
    <property type="match status" value="1"/>
</dbReference>
<dbReference type="GO" id="GO:0016787">
    <property type="term" value="F:hydrolase activity"/>
    <property type="evidence" value="ECO:0007669"/>
    <property type="project" value="InterPro"/>
</dbReference>
<dbReference type="GO" id="GO:0000340">
    <property type="term" value="F:RNA 7-methylguanosine cap binding"/>
    <property type="evidence" value="ECO:0007669"/>
    <property type="project" value="TreeGrafter"/>
</dbReference>
<evidence type="ECO:0008006" key="3">
    <source>
        <dbReference type="Google" id="ProtNLM"/>
    </source>
</evidence>
<dbReference type="PANTHER" id="PTHR12978:SF0">
    <property type="entry name" value="M7GPPPX DIPHOSPHATASE"/>
    <property type="match status" value="1"/>
</dbReference>
<dbReference type="GO" id="GO:0000932">
    <property type="term" value="C:P-body"/>
    <property type="evidence" value="ECO:0007669"/>
    <property type="project" value="TreeGrafter"/>
</dbReference>
<accession>A0A9W8B3L2</accession>
<dbReference type="OrthoDB" id="10264956at2759"/>
<dbReference type="GO" id="GO:0000290">
    <property type="term" value="P:deadenylation-dependent decapping of nuclear-transcribed mRNA"/>
    <property type="evidence" value="ECO:0007669"/>
    <property type="project" value="InterPro"/>
</dbReference>
<dbReference type="PANTHER" id="PTHR12978">
    <property type="entry name" value="HISTIDINE TRIAD HIT PROTEIN MEMBER"/>
    <property type="match status" value="1"/>
</dbReference>
<dbReference type="AlphaFoldDB" id="A0A9W8B3L2"/>
<dbReference type="EMBL" id="JANBQB010000067">
    <property type="protein sequence ID" value="KAJ1983153.1"/>
    <property type="molecule type" value="Genomic_DNA"/>
</dbReference>
<dbReference type="Proteomes" id="UP001151582">
    <property type="component" value="Unassembled WGS sequence"/>
</dbReference>
<comment type="caution">
    <text evidence="1">The sequence shown here is derived from an EMBL/GenBank/DDBJ whole genome shotgun (WGS) entry which is preliminary data.</text>
</comment>
<proteinExistence type="predicted"/>
<gene>
    <name evidence="1" type="ORF">H4R34_001439</name>
</gene>
<dbReference type="InterPro" id="IPR036265">
    <property type="entry name" value="HIT-like_sf"/>
</dbReference>
<sequence>MEGLYLLILCQQRNIRSLRDLNASHLPLLTAIQTAMRRVVQARYPQVRPDEVRLFVHYQPSYYHFHVHAAHVRHEAAGVMVGQAHLLSTVIDNIANICPNYYQKCTLEYALAENHALFPHVAHALEP</sequence>
<keyword evidence="2" id="KW-1185">Reference proteome</keyword>
<dbReference type="InterPro" id="IPR008594">
    <property type="entry name" value="DcpS/DCS2"/>
</dbReference>
<evidence type="ECO:0000313" key="1">
    <source>
        <dbReference type="EMBL" id="KAJ1983153.1"/>
    </source>
</evidence>
<name>A0A9W8B3L2_9FUNG</name>
<dbReference type="GO" id="GO:0005634">
    <property type="term" value="C:nucleus"/>
    <property type="evidence" value="ECO:0007669"/>
    <property type="project" value="TreeGrafter"/>
</dbReference>